<feature type="compositionally biased region" description="Polar residues" evidence="1">
    <location>
        <begin position="215"/>
        <end position="243"/>
    </location>
</feature>
<dbReference type="OMA" id="WITCKAS"/>
<feature type="signal peptide" evidence="2">
    <location>
        <begin position="1"/>
        <end position="16"/>
    </location>
</feature>
<dbReference type="OrthoDB" id="5409186at2759"/>
<dbReference type="eggNOG" id="ENOG502T1JU">
    <property type="taxonomic scope" value="Eukaryota"/>
</dbReference>
<organism evidence="4">
    <name type="scientific">Chaetomium thermophilum (strain DSM 1495 / CBS 144.50 / IMI 039719)</name>
    <name type="common">Thermochaetoides thermophila</name>
    <dbReference type="NCBI Taxonomy" id="759272"/>
    <lineage>
        <taxon>Eukaryota</taxon>
        <taxon>Fungi</taxon>
        <taxon>Dikarya</taxon>
        <taxon>Ascomycota</taxon>
        <taxon>Pezizomycotina</taxon>
        <taxon>Sordariomycetes</taxon>
        <taxon>Sordariomycetidae</taxon>
        <taxon>Sordariales</taxon>
        <taxon>Chaetomiaceae</taxon>
        <taxon>Thermochaetoides</taxon>
    </lineage>
</organism>
<dbReference type="KEGG" id="cthr:CTHT_0032150"/>
<gene>
    <name evidence="3" type="ORF">CTHT_0032150</name>
</gene>
<evidence type="ECO:0000313" key="3">
    <source>
        <dbReference type="EMBL" id="EGS21360.1"/>
    </source>
</evidence>
<accession>G0S4Y9</accession>
<proteinExistence type="predicted"/>
<feature type="region of interest" description="Disordered" evidence="1">
    <location>
        <begin position="127"/>
        <end position="184"/>
    </location>
</feature>
<feature type="compositionally biased region" description="Low complexity" evidence="1">
    <location>
        <begin position="134"/>
        <end position="169"/>
    </location>
</feature>
<feature type="chain" id="PRO_5003408833" evidence="2">
    <location>
        <begin position="17"/>
        <end position="278"/>
    </location>
</feature>
<name>G0S4Y9_CHATD</name>
<dbReference type="AlphaFoldDB" id="G0S4Y9"/>
<dbReference type="EMBL" id="GL988041">
    <property type="protein sequence ID" value="EGS21360.1"/>
    <property type="molecule type" value="Genomic_DNA"/>
</dbReference>
<dbReference type="Proteomes" id="UP000008066">
    <property type="component" value="Unassembled WGS sequence"/>
</dbReference>
<dbReference type="STRING" id="759272.G0S4Y9"/>
<keyword evidence="2" id="KW-0732">Signal</keyword>
<feature type="compositionally biased region" description="Polar residues" evidence="1">
    <location>
        <begin position="170"/>
        <end position="179"/>
    </location>
</feature>
<dbReference type="RefSeq" id="XP_006693656.1">
    <property type="nucleotide sequence ID" value="XM_006693593.1"/>
</dbReference>
<evidence type="ECO:0000313" key="4">
    <source>
        <dbReference type="Proteomes" id="UP000008066"/>
    </source>
</evidence>
<feature type="region of interest" description="Disordered" evidence="1">
    <location>
        <begin position="213"/>
        <end position="243"/>
    </location>
</feature>
<evidence type="ECO:0000256" key="1">
    <source>
        <dbReference type="SAM" id="MobiDB-lite"/>
    </source>
</evidence>
<keyword evidence="4" id="KW-1185">Reference proteome</keyword>
<reference evidence="3 4" key="1">
    <citation type="journal article" date="2011" name="Cell">
        <title>Insight into structure and assembly of the nuclear pore complex by utilizing the genome of a eukaryotic thermophile.</title>
        <authorList>
            <person name="Amlacher S."/>
            <person name="Sarges P."/>
            <person name="Flemming D."/>
            <person name="van Noort V."/>
            <person name="Kunze R."/>
            <person name="Devos D.P."/>
            <person name="Arumugam M."/>
            <person name="Bork P."/>
            <person name="Hurt E."/>
        </authorList>
    </citation>
    <scope>NUCLEOTIDE SEQUENCE [LARGE SCALE GENOMIC DNA]</scope>
    <source>
        <strain evidence="4">DSM 1495 / CBS 144.50 / IMI 039719</strain>
    </source>
</reference>
<dbReference type="GeneID" id="18257253"/>
<dbReference type="HOGENOM" id="CLU_970387_0_0_1"/>
<evidence type="ECO:0000256" key="2">
    <source>
        <dbReference type="SAM" id="SignalP"/>
    </source>
</evidence>
<protein>
    <submittedName>
        <fullName evidence="3">Uncharacterized protein</fullName>
    </submittedName>
</protein>
<sequence length="278" mass="28647">MRTSIALSALIGLGFAQNVEFFRFTSPSANAAANIYRRQTPPPGYSPEFGSCGTGANCTDACGPNWITCKASTDLSLFCYNEVDLGQTCCENGSGRACDAGYYCAWQEFNGRVWCCENGQSLEECGVPTDKPVTTSNPTSTSSLAGESSSTASSTSGGVVSSQTGGPTSDFTDPSSTGQCPPPTVTSWATATVTSTITYAAITVTVLGDGCSGNPAASESQPGFSESGSIITSPPSTFTATPWPPSNTSFTSTLFTADAGGIRPELWLLSTLLVLPLL</sequence>